<accession>A0A142CWH9</accession>
<evidence type="ECO:0008006" key="9">
    <source>
        <dbReference type="Google" id="ProtNLM"/>
    </source>
</evidence>
<dbReference type="AlphaFoldDB" id="A0A142CWH9"/>
<feature type="transmembrane region" description="Helical" evidence="6">
    <location>
        <begin position="34"/>
        <end position="56"/>
    </location>
</feature>
<feature type="transmembrane region" description="Helical" evidence="6">
    <location>
        <begin position="7"/>
        <end position="28"/>
    </location>
</feature>
<feature type="transmembrane region" description="Helical" evidence="6">
    <location>
        <begin position="196"/>
        <end position="214"/>
    </location>
</feature>
<feature type="transmembrane region" description="Helical" evidence="6">
    <location>
        <begin position="343"/>
        <end position="364"/>
    </location>
</feature>
<organism evidence="7 8">
    <name type="scientific">Thermococcus peptonophilus</name>
    <dbReference type="NCBI Taxonomy" id="53952"/>
    <lineage>
        <taxon>Archaea</taxon>
        <taxon>Methanobacteriati</taxon>
        <taxon>Methanobacteriota</taxon>
        <taxon>Thermococci</taxon>
        <taxon>Thermococcales</taxon>
        <taxon>Thermococcaceae</taxon>
        <taxon>Thermococcus</taxon>
    </lineage>
</organism>
<evidence type="ECO:0000313" key="8">
    <source>
        <dbReference type="Proteomes" id="UP000073604"/>
    </source>
</evidence>
<feature type="transmembrane region" description="Helical" evidence="6">
    <location>
        <begin position="139"/>
        <end position="160"/>
    </location>
</feature>
<feature type="transmembrane region" description="Helical" evidence="6">
    <location>
        <begin position="376"/>
        <end position="400"/>
    </location>
</feature>
<comment type="subcellular location">
    <subcellularLocation>
        <location evidence="1">Membrane</location>
        <topology evidence="1">Multi-pass membrane protein</topology>
    </subcellularLocation>
</comment>
<dbReference type="Proteomes" id="UP000073604">
    <property type="component" value="Chromosome"/>
</dbReference>
<keyword evidence="8" id="KW-1185">Reference proteome</keyword>
<feature type="transmembrane region" description="Helical" evidence="6">
    <location>
        <begin position="117"/>
        <end position="132"/>
    </location>
</feature>
<feature type="transmembrane region" description="Helical" evidence="6">
    <location>
        <begin position="80"/>
        <end position="105"/>
    </location>
</feature>
<keyword evidence="5 6" id="KW-0472">Membrane</keyword>
<dbReference type="PROSITE" id="PS50267">
    <property type="entry name" value="NA_NEUROTRAN_SYMP_3"/>
    <property type="match status" value="1"/>
</dbReference>
<dbReference type="OrthoDB" id="99721at2157"/>
<name>A0A142CWH9_9EURY</name>
<feature type="transmembrane region" description="Helical" evidence="6">
    <location>
        <begin position="320"/>
        <end position="337"/>
    </location>
</feature>
<proteinExistence type="predicted"/>
<dbReference type="EMBL" id="CP014750">
    <property type="protein sequence ID" value="AMQ19131.1"/>
    <property type="molecule type" value="Genomic_DNA"/>
</dbReference>
<reference evidence="8" key="1">
    <citation type="submission" date="2016-03" db="EMBL/GenBank/DDBJ databases">
        <authorList>
            <person name="Oger P.M."/>
        </authorList>
    </citation>
    <scope>NUCLEOTIDE SEQUENCE [LARGE SCALE GENOMIC DNA]</scope>
    <source>
        <strain evidence="8">OG-1</strain>
    </source>
</reference>
<sequence length="436" mass="47575">MDQTQKWAVYLIFLVAGFATGIGSIGLFPQFWLHYGLTGLVVHLGFLLVFTLVAMFETERVMKSGYYFVELYRKILQRPAMILAIAVTIIGFLSYYSANVMLILLGPYVGTGTTGRLIAKIIMLALMFVIITRAKEKTFAIMSIGSLFFIVVTIFTAILFKVKIPPTAAFLATAKHMVYSWQPISLSMVRAAAERALYGVGLGFGFYIMLGSFINERFNAKTIIGTGILIQVIVSLLATMTIVYAIAPSSPERLLLYAYGGEEQAIKLMGDLPDILSEYSSLLILIALSIFFAGLTSILPTAEVGVQIISSMFNVSRTKAAMYLIATSLLLGIPDSVPSIADMMLRAVSITIFFTGIFELYPVISSKVLKILNSKLSPLEMGIVVVAITFFIIEGLYSMYSAAKQGHLYLLSPAIAIAIILFGLLADKILIKGAPA</sequence>
<evidence type="ECO:0000256" key="6">
    <source>
        <dbReference type="SAM" id="Phobius"/>
    </source>
</evidence>
<dbReference type="NCBIfam" id="NF037979">
    <property type="entry name" value="Na_transp"/>
    <property type="match status" value="1"/>
</dbReference>
<feature type="transmembrane region" description="Helical" evidence="6">
    <location>
        <begin position="279"/>
        <end position="299"/>
    </location>
</feature>
<evidence type="ECO:0000256" key="3">
    <source>
        <dbReference type="ARBA" id="ARBA00022692"/>
    </source>
</evidence>
<dbReference type="SUPFAM" id="SSF161070">
    <property type="entry name" value="SNF-like"/>
    <property type="match status" value="1"/>
</dbReference>
<evidence type="ECO:0000256" key="4">
    <source>
        <dbReference type="ARBA" id="ARBA00022989"/>
    </source>
</evidence>
<evidence type="ECO:0000256" key="2">
    <source>
        <dbReference type="ARBA" id="ARBA00022448"/>
    </source>
</evidence>
<evidence type="ECO:0000256" key="1">
    <source>
        <dbReference type="ARBA" id="ARBA00004141"/>
    </source>
</evidence>
<dbReference type="KEGG" id="tpep:A0127_08110"/>
<feature type="transmembrane region" description="Helical" evidence="6">
    <location>
        <begin position="226"/>
        <end position="247"/>
    </location>
</feature>
<evidence type="ECO:0000256" key="5">
    <source>
        <dbReference type="ARBA" id="ARBA00023136"/>
    </source>
</evidence>
<dbReference type="InterPro" id="IPR037272">
    <property type="entry name" value="SNS_sf"/>
</dbReference>
<keyword evidence="4 6" id="KW-1133">Transmembrane helix</keyword>
<gene>
    <name evidence="7" type="ORF">A0127_08110</name>
</gene>
<protein>
    <recommendedName>
        <fullName evidence="9">Transporter</fullName>
    </recommendedName>
</protein>
<evidence type="ECO:0000313" key="7">
    <source>
        <dbReference type="EMBL" id="AMQ19131.1"/>
    </source>
</evidence>
<keyword evidence="3 6" id="KW-0812">Transmembrane</keyword>
<dbReference type="RefSeq" id="WP_062390213.1">
    <property type="nucleotide sequence ID" value="NZ_CP014750.1"/>
</dbReference>
<dbReference type="GO" id="GO:0016020">
    <property type="term" value="C:membrane"/>
    <property type="evidence" value="ECO:0007669"/>
    <property type="project" value="UniProtKB-SubCell"/>
</dbReference>
<dbReference type="InterPro" id="IPR000175">
    <property type="entry name" value="Na/ntran_symport"/>
</dbReference>
<keyword evidence="2" id="KW-0813">Transport</keyword>
<feature type="transmembrane region" description="Helical" evidence="6">
    <location>
        <begin position="406"/>
        <end position="426"/>
    </location>
</feature>
<dbReference type="GeneID" id="27140504"/>